<feature type="compositionally biased region" description="Basic residues" evidence="4">
    <location>
        <begin position="1"/>
        <end position="11"/>
    </location>
</feature>
<evidence type="ECO:0000256" key="3">
    <source>
        <dbReference type="ARBA" id="ARBA00023242"/>
    </source>
</evidence>
<feature type="compositionally biased region" description="Acidic residues" evidence="4">
    <location>
        <begin position="760"/>
        <end position="771"/>
    </location>
</feature>
<keyword evidence="6" id="KW-1185">Reference proteome</keyword>
<feature type="region of interest" description="Disordered" evidence="4">
    <location>
        <begin position="749"/>
        <end position="771"/>
    </location>
</feature>
<dbReference type="Proteomes" id="UP000307173">
    <property type="component" value="Unassembled WGS sequence"/>
</dbReference>
<feature type="region of interest" description="Disordered" evidence="4">
    <location>
        <begin position="1"/>
        <end position="28"/>
    </location>
</feature>
<dbReference type="STRING" id="52247.A0A4T0X0Z9"/>
<protein>
    <recommendedName>
        <fullName evidence="7">U3 small nucleolar RNA-associated protein 14</fullName>
    </recommendedName>
</protein>
<evidence type="ECO:0000256" key="2">
    <source>
        <dbReference type="ARBA" id="ARBA00022553"/>
    </source>
</evidence>
<comment type="subcellular location">
    <subcellularLocation>
        <location evidence="1">Nucleus</location>
        <location evidence="1">Nucleolus</location>
    </subcellularLocation>
</comment>
<evidence type="ECO:0000256" key="4">
    <source>
        <dbReference type="SAM" id="MobiDB-lite"/>
    </source>
</evidence>
<evidence type="ECO:0008006" key="7">
    <source>
        <dbReference type="Google" id="ProtNLM"/>
    </source>
</evidence>
<dbReference type="PANTHER" id="PTHR14150:SF12">
    <property type="entry name" value="U3 SMALL NUCLEOLAR RNA-ASSOCIATED PROTEIN 14 HOMOLOG A"/>
    <property type="match status" value="1"/>
</dbReference>
<proteinExistence type="predicted"/>
<feature type="region of interest" description="Disordered" evidence="4">
    <location>
        <begin position="423"/>
        <end position="454"/>
    </location>
</feature>
<dbReference type="GO" id="GO:0006364">
    <property type="term" value="P:rRNA processing"/>
    <property type="evidence" value="ECO:0007669"/>
    <property type="project" value="InterPro"/>
</dbReference>
<dbReference type="OrthoDB" id="277439at2759"/>
<keyword evidence="2" id="KW-0597">Phosphoprotein</keyword>
<dbReference type="Pfam" id="PF04615">
    <property type="entry name" value="Utp14"/>
    <property type="match status" value="1"/>
</dbReference>
<sequence length="937" mass="108272">MAKRQQKKGKSSLKEDRNKKNSSNSKFNFKDAVLDASKFLSKSGKLNNEIDDNDSDDFQFDDEELDSDDALGSGDELDDYMVKKSTSNSNTNEFGEDDDGWESVDEGELITLSEMWDRDDKDLKSSKVNESKLGDQDLVFDDNDSNDSSNSDSGEESSDDESDEDSGSSESEDDDPFDEMELSDEEAQLDTVLKSLTSKSKDIKSRKTLINDKLNENEFLLPNQGDSLGFDDMIDDLDEDNVEFEENEDLIRDIAKNNRKLKELAENGDLDDDDKVALNNNENTAFSIPLPLSVQKRHERRAAYEIQKDQVNRWKEIIAQNRDKEVLKFVPEKVEIDKNSAFKTDSDMAINDFEHKLDAIINESNVESKKTEDLFENIETAKLSKAEMMKRTNELRLMRELMYRGMKDSKRLKKIKSKAYRRHLRKDKQKEQMLISQSNLQEGIENSDHEDDEMYQRAKERMTLKHKNTSAWAKKMIKSGMSKDKANRDELEEMMRQSDSLKLKQLGKRNGEESSDDDRNLSDLEHDIEKAENVDDEKLSKVGKGVLAMDFMKNAEERERLIRLKEIEDLRRHVNNEYNDQDEFGNTDVSGVNVTLNSGRRLYTPSAIVAAEESRKLDEKLLEELDEEDSRLLKNRLAVKERENVHIVNERVRKERADEELDEEVVVDDDESNPWLNENESNDEDDMKKQQSKRSTKIKVMDASSSKMVKAEAKIAKNLSKRKANTKDDYEITTVKIENKETLEIVDPKRQSKTIKNQSDDEYESDANDEDDNRMFKQTDLIKEAFAGDDVLVEEFEREKHAIEEDEGDKVVDLTVPGWGSWAGVDDNDDDNGWNVPKNNKKRKIVKTIQGVVSKDKRLDKDKAKVIINERVNKRNTKYQADKIPWPYKTWEEYERSLRIPMGKEWTTTETHQRLTTPKVITKFGSVIDPLKAPFSE</sequence>
<keyword evidence="3" id="KW-0539">Nucleus</keyword>
<feature type="compositionally biased region" description="Acidic residues" evidence="4">
    <location>
        <begin position="94"/>
        <end position="108"/>
    </location>
</feature>
<feature type="region of interest" description="Disordered" evidence="4">
    <location>
        <begin position="492"/>
        <end position="523"/>
    </location>
</feature>
<feature type="compositionally biased region" description="Basic and acidic residues" evidence="4">
    <location>
        <begin position="509"/>
        <end position="523"/>
    </location>
</feature>
<name>A0A4T0X0Z9_9ASCO</name>
<dbReference type="EMBL" id="SELW01000416">
    <property type="protein sequence ID" value="TID28131.1"/>
    <property type="molecule type" value="Genomic_DNA"/>
</dbReference>
<feature type="compositionally biased region" description="Polar residues" evidence="4">
    <location>
        <begin position="84"/>
        <end position="93"/>
    </location>
</feature>
<gene>
    <name evidence="5" type="ORF">CANINC_002668</name>
</gene>
<organism evidence="5 6">
    <name type="scientific">Pichia inconspicua</name>
    <dbReference type="NCBI Taxonomy" id="52247"/>
    <lineage>
        <taxon>Eukaryota</taxon>
        <taxon>Fungi</taxon>
        <taxon>Dikarya</taxon>
        <taxon>Ascomycota</taxon>
        <taxon>Saccharomycotina</taxon>
        <taxon>Pichiomycetes</taxon>
        <taxon>Pichiales</taxon>
        <taxon>Pichiaceae</taxon>
        <taxon>Pichia</taxon>
    </lineage>
</organism>
<evidence type="ECO:0000256" key="1">
    <source>
        <dbReference type="ARBA" id="ARBA00004604"/>
    </source>
</evidence>
<feature type="compositionally biased region" description="Acidic residues" evidence="4">
    <location>
        <begin position="658"/>
        <end position="672"/>
    </location>
</feature>
<feature type="compositionally biased region" description="Basic and acidic residues" evidence="4">
    <location>
        <begin position="492"/>
        <end position="502"/>
    </location>
</feature>
<dbReference type="PANTHER" id="PTHR14150">
    <property type="entry name" value="U3 SMALL NUCLEOLAR RNA-ASSOCIATED PROTEIN 14"/>
    <property type="match status" value="1"/>
</dbReference>
<feature type="compositionally biased region" description="Acidic residues" evidence="4">
    <location>
        <begin position="153"/>
        <end position="188"/>
    </location>
</feature>
<reference evidence="5 6" key="1">
    <citation type="journal article" date="2019" name="Front. Genet.">
        <title>Whole-Genome Sequencing of the Opportunistic Yeast Pathogen Candida inconspicua Uncovers Its Hybrid Origin.</title>
        <authorList>
            <person name="Mixao V."/>
            <person name="Hansen A.P."/>
            <person name="Saus E."/>
            <person name="Boekhout T."/>
            <person name="Lass-Florl C."/>
            <person name="Gabaldon T."/>
        </authorList>
    </citation>
    <scope>NUCLEOTIDE SEQUENCE [LARGE SCALE GENOMIC DNA]</scope>
    <source>
        <strain evidence="5 6">CBS 180</strain>
    </source>
</reference>
<feature type="compositionally biased region" description="Basic and acidic residues" evidence="4">
    <location>
        <begin position="115"/>
        <end position="135"/>
    </location>
</feature>
<dbReference type="InterPro" id="IPR006709">
    <property type="entry name" value="SSU_processome_Utp14"/>
</dbReference>
<evidence type="ECO:0000313" key="6">
    <source>
        <dbReference type="Proteomes" id="UP000307173"/>
    </source>
</evidence>
<feature type="region of interest" description="Disordered" evidence="4">
    <location>
        <begin position="658"/>
        <end position="703"/>
    </location>
</feature>
<comment type="caution">
    <text evidence="5">The sequence shown here is derived from an EMBL/GenBank/DDBJ whole genome shotgun (WGS) entry which is preliminary data.</text>
</comment>
<dbReference type="AlphaFoldDB" id="A0A4T0X0Z9"/>
<dbReference type="GO" id="GO:0032040">
    <property type="term" value="C:small-subunit processome"/>
    <property type="evidence" value="ECO:0007669"/>
    <property type="project" value="InterPro"/>
</dbReference>
<accession>A0A4T0X0Z9</accession>
<evidence type="ECO:0000313" key="5">
    <source>
        <dbReference type="EMBL" id="TID28131.1"/>
    </source>
</evidence>
<feature type="compositionally biased region" description="Acidic residues" evidence="4">
    <location>
        <begin position="49"/>
        <end position="79"/>
    </location>
</feature>
<feature type="region of interest" description="Disordered" evidence="4">
    <location>
        <begin position="466"/>
        <end position="485"/>
    </location>
</feature>
<feature type="region of interest" description="Disordered" evidence="4">
    <location>
        <begin position="44"/>
        <end position="191"/>
    </location>
</feature>